<dbReference type="EMBL" id="FOOE01000005">
    <property type="protein sequence ID" value="SFF65050.1"/>
    <property type="molecule type" value="Genomic_DNA"/>
</dbReference>
<evidence type="ECO:0000256" key="1">
    <source>
        <dbReference type="SAM" id="MobiDB-lite"/>
    </source>
</evidence>
<keyword evidence="3" id="KW-1185">Reference proteome</keyword>
<name>A0A1I2KFP5_9CLOT</name>
<dbReference type="GeneID" id="90543929"/>
<dbReference type="AlphaFoldDB" id="A0A1I2KFP5"/>
<sequence>MSKGSKNYPPNDRTFLKPTKHELCSKSKDGSDSVKLPSPVTDDIVVNNIANAEFDYTHVPGESEDF</sequence>
<reference evidence="2 3" key="1">
    <citation type="submission" date="2016-10" db="EMBL/GenBank/DDBJ databases">
        <authorList>
            <person name="de Groot N.N."/>
        </authorList>
    </citation>
    <scope>NUCLEOTIDE SEQUENCE [LARGE SCALE GENOMIC DNA]</scope>
    <source>
        <strain evidence="2 3">NLAE-zl-G419</strain>
    </source>
</reference>
<dbReference type="Proteomes" id="UP000182135">
    <property type="component" value="Unassembled WGS sequence"/>
</dbReference>
<proteinExistence type="predicted"/>
<dbReference type="OrthoDB" id="1911092at2"/>
<evidence type="ECO:0000313" key="3">
    <source>
        <dbReference type="Proteomes" id="UP000182135"/>
    </source>
</evidence>
<feature type="compositionally biased region" description="Basic and acidic residues" evidence="1">
    <location>
        <begin position="19"/>
        <end position="32"/>
    </location>
</feature>
<organism evidence="2 3">
    <name type="scientific">Clostridium cadaveris</name>
    <dbReference type="NCBI Taxonomy" id="1529"/>
    <lineage>
        <taxon>Bacteria</taxon>
        <taxon>Bacillati</taxon>
        <taxon>Bacillota</taxon>
        <taxon>Clostridia</taxon>
        <taxon>Eubacteriales</taxon>
        <taxon>Clostridiaceae</taxon>
        <taxon>Clostridium</taxon>
    </lineage>
</organism>
<feature type="region of interest" description="Disordered" evidence="1">
    <location>
        <begin position="1"/>
        <end position="38"/>
    </location>
</feature>
<gene>
    <name evidence="2" type="ORF">SAMN04487885_105115</name>
</gene>
<dbReference type="RefSeq" id="WP_027637346.1">
    <property type="nucleotide sequence ID" value="NZ_BAAACD010000045.1"/>
</dbReference>
<evidence type="ECO:0000313" key="2">
    <source>
        <dbReference type="EMBL" id="SFF65050.1"/>
    </source>
</evidence>
<accession>A0A1I2KFP5</accession>
<protein>
    <submittedName>
        <fullName evidence="2">Uncharacterized protein</fullName>
    </submittedName>
</protein>